<dbReference type="EMBL" id="BMVG01000069">
    <property type="protein sequence ID" value="GHE15818.1"/>
    <property type="molecule type" value="Genomic_DNA"/>
</dbReference>
<feature type="signal peptide" evidence="2">
    <location>
        <begin position="1"/>
        <end position="31"/>
    </location>
</feature>
<sequence>MKKFTKRIAVTVTSVAVAGVAVLGTGSAASAAPLASAHVQRPAVRAEAADDGWDHGVGYLLEQGYSCDETRGWHQDPRVTDSTRHDCDGLFYRDGHFYRGEGHGHRWTSDTSYPHDGTRHEHGGRDRDHDGLSRDDR</sequence>
<reference evidence="3" key="1">
    <citation type="journal article" date="2014" name="Int. J. Syst. Evol. Microbiol.">
        <title>Complete genome sequence of Corynebacterium casei LMG S-19264T (=DSM 44701T), isolated from a smear-ripened cheese.</title>
        <authorList>
            <consortium name="US DOE Joint Genome Institute (JGI-PGF)"/>
            <person name="Walter F."/>
            <person name="Albersmeier A."/>
            <person name="Kalinowski J."/>
            <person name="Ruckert C."/>
        </authorList>
    </citation>
    <scope>NUCLEOTIDE SEQUENCE</scope>
    <source>
        <strain evidence="3">JCM 4714</strain>
    </source>
</reference>
<protein>
    <submittedName>
        <fullName evidence="3">Uncharacterized protein</fullName>
    </submittedName>
</protein>
<reference evidence="3" key="2">
    <citation type="submission" date="2020-09" db="EMBL/GenBank/DDBJ databases">
        <authorList>
            <person name="Sun Q."/>
            <person name="Ohkuma M."/>
        </authorList>
    </citation>
    <scope>NUCLEOTIDE SEQUENCE</scope>
    <source>
        <strain evidence="3">JCM 4714</strain>
    </source>
</reference>
<evidence type="ECO:0000256" key="1">
    <source>
        <dbReference type="SAM" id="MobiDB-lite"/>
    </source>
</evidence>
<feature type="chain" id="PRO_5037001863" evidence="2">
    <location>
        <begin position="32"/>
        <end position="137"/>
    </location>
</feature>
<feature type="compositionally biased region" description="Basic and acidic residues" evidence="1">
    <location>
        <begin position="116"/>
        <end position="137"/>
    </location>
</feature>
<keyword evidence="2" id="KW-0732">Signal</keyword>
<evidence type="ECO:0000313" key="3">
    <source>
        <dbReference type="EMBL" id="GHE15818.1"/>
    </source>
</evidence>
<evidence type="ECO:0000313" key="4">
    <source>
        <dbReference type="Proteomes" id="UP000655443"/>
    </source>
</evidence>
<feature type="region of interest" description="Disordered" evidence="1">
    <location>
        <begin position="98"/>
        <end position="137"/>
    </location>
</feature>
<accession>A0A918YT97</accession>
<dbReference type="Proteomes" id="UP000655443">
    <property type="component" value="Unassembled WGS sequence"/>
</dbReference>
<proteinExistence type="predicted"/>
<evidence type="ECO:0000256" key="2">
    <source>
        <dbReference type="SAM" id="SignalP"/>
    </source>
</evidence>
<organism evidence="3 4">
    <name type="scientific">Streptomyces alanosinicus</name>
    <dbReference type="NCBI Taxonomy" id="68171"/>
    <lineage>
        <taxon>Bacteria</taxon>
        <taxon>Bacillati</taxon>
        <taxon>Actinomycetota</taxon>
        <taxon>Actinomycetes</taxon>
        <taxon>Kitasatosporales</taxon>
        <taxon>Streptomycetaceae</taxon>
        <taxon>Streptomyces</taxon>
    </lineage>
</organism>
<name>A0A918YT97_9ACTN</name>
<comment type="caution">
    <text evidence="3">The sequence shown here is derived from an EMBL/GenBank/DDBJ whole genome shotgun (WGS) entry which is preliminary data.</text>
</comment>
<feature type="compositionally biased region" description="Basic and acidic residues" evidence="1">
    <location>
        <begin position="98"/>
        <end position="108"/>
    </location>
</feature>
<gene>
    <name evidence="3" type="ORF">GCM10010339_91700</name>
</gene>
<dbReference type="RefSeq" id="WP_189959616.1">
    <property type="nucleotide sequence ID" value="NZ_BMVG01000069.1"/>
</dbReference>
<dbReference type="AlphaFoldDB" id="A0A918YT97"/>
<keyword evidence="4" id="KW-1185">Reference proteome</keyword>